<dbReference type="Pfam" id="PF00047">
    <property type="entry name" value="ig"/>
    <property type="match status" value="1"/>
</dbReference>
<feature type="compositionally biased region" description="Low complexity" evidence="2">
    <location>
        <begin position="139"/>
        <end position="157"/>
    </location>
</feature>
<name>A0A8T0BHV8_SILME</name>
<dbReference type="Proteomes" id="UP000606274">
    <property type="component" value="Unassembled WGS sequence"/>
</dbReference>
<feature type="region of interest" description="Disordered" evidence="2">
    <location>
        <begin position="197"/>
        <end position="286"/>
    </location>
</feature>
<evidence type="ECO:0000256" key="2">
    <source>
        <dbReference type="SAM" id="MobiDB-lite"/>
    </source>
</evidence>
<evidence type="ECO:0000313" key="5">
    <source>
        <dbReference type="EMBL" id="KAF7706822.1"/>
    </source>
</evidence>
<dbReference type="InterPro" id="IPR007110">
    <property type="entry name" value="Ig-like_dom"/>
</dbReference>
<dbReference type="InterPro" id="IPR036179">
    <property type="entry name" value="Ig-like_dom_sf"/>
</dbReference>
<sequence length="286" mass="31912">MQHLRVLVLVLFVSCYCASGDSFVVSQFPSTLTVTEGEQVRITCSWNVSITNVKVKWYKEGREVSFNRMDKLVHTESGESNATFLMNDADERDAGFYTCEVTQDIPRLLKNKGAGTNVTYQRNPVKPVSTTGAVPTPSPSTEKPSTTTKPASTAPPSVLFSGPSEEVYNNEPIIFAIRCVPFVTLLLAVCILSRKETNKVSRAGPRTAQTQEVIMEEEEEEEEEENEPKEQPAGQERKEDEKNKELGDERSLENEIEVMAEDKDVKEMTEQTGHGRELEVVNELTG</sequence>
<dbReference type="InterPro" id="IPR013783">
    <property type="entry name" value="Ig-like_fold"/>
</dbReference>
<dbReference type="SMART" id="SM00408">
    <property type="entry name" value="IGc2"/>
    <property type="match status" value="1"/>
</dbReference>
<dbReference type="GO" id="GO:0009897">
    <property type="term" value="C:external side of plasma membrane"/>
    <property type="evidence" value="ECO:0007669"/>
    <property type="project" value="TreeGrafter"/>
</dbReference>
<evidence type="ECO:0000313" key="6">
    <source>
        <dbReference type="Proteomes" id="UP000606274"/>
    </source>
</evidence>
<comment type="caution">
    <text evidence="5">The sequence shown here is derived from an EMBL/GenBank/DDBJ whole genome shotgun (WGS) entry which is preliminary data.</text>
</comment>
<dbReference type="GO" id="GO:0030183">
    <property type="term" value="P:B cell differentiation"/>
    <property type="evidence" value="ECO:0007669"/>
    <property type="project" value="TreeGrafter"/>
</dbReference>
<proteinExistence type="predicted"/>
<dbReference type="PROSITE" id="PS50835">
    <property type="entry name" value="IG_LIKE"/>
    <property type="match status" value="1"/>
</dbReference>
<accession>A0A8T0BHV8</accession>
<feature type="signal peptide" evidence="3">
    <location>
        <begin position="1"/>
        <end position="20"/>
    </location>
</feature>
<keyword evidence="6" id="KW-1185">Reference proteome</keyword>
<feature type="compositionally biased region" description="Acidic residues" evidence="2">
    <location>
        <begin position="214"/>
        <end position="227"/>
    </location>
</feature>
<feature type="compositionally biased region" description="Basic and acidic residues" evidence="2">
    <location>
        <begin position="235"/>
        <end position="253"/>
    </location>
</feature>
<keyword evidence="1" id="KW-0393">Immunoglobulin domain</keyword>
<dbReference type="GO" id="GO:0019815">
    <property type="term" value="C:B cell receptor complex"/>
    <property type="evidence" value="ECO:0007669"/>
    <property type="project" value="TreeGrafter"/>
</dbReference>
<gene>
    <name evidence="5" type="ORF">HF521_020076</name>
</gene>
<reference evidence="5" key="1">
    <citation type="submission" date="2020-08" db="EMBL/GenBank/DDBJ databases">
        <title>Chromosome-level assembly of Southern catfish (Silurus meridionalis) provides insights into visual adaptation to the nocturnal and benthic lifestyles.</title>
        <authorList>
            <person name="Zhang Y."/>
            <person name="Wang D."/>
            <person name="Peng Z."/>
        </authorList>
    </citation>
    <scope>NUCLEOTIDE SEQUENCE</scope>
    <source>
        <strain evidence="5">SWU-2019-XX</strain>
        <tissue evidence="5">Muscle</tissue>
    </source>
</reference>
<feature type="domain" description="Ig-like" evidence="4">
    <location>
        <begin position="21"/>
        <end position="121"/>
    </location>
</feature>
<dbReference type="AlphaFoldDB" id="A0A8T0BHV8"/>
<feature type="chain" id="PRO_5035773954" description="Ig-like domain-containing protein" evidence="3">
    <location>
        <begin position="21"/>
        <end position="286"/>
    </location>
</feature>
<dbReference type="GO" id="GO:0050853">
    <property type="term" value="P:B cell receptor signaling pathway"/>
    <property type="evidence" value="ECO:0007669"/>
    <property type="project" value="TreeGrafter"/>
</dbReference>
<feature type="compositionally biased region" description="Polar residues" evidence="2">
    <location>
        <begin position="119"/>
        <end position="133"/>
    </location>
</feature>
<feature type="region of interest" description="Disordered" evidence="2">
    <location>
        <begin position="119"/>
        <end position="158"/>
    </location>
</feature>
<keyword evidence="3" id="KW-0732">Signal</keyword>
<dbReference type="Gene3D" id="2.60.40.10">
    <property type="entry name" value="Immunoglobulins"/>
    <property type="match status" value="1"/>
</dbReference>
<dbReference type="InterPro" id="IPR003599">
    <property type="entry name" value="Ig_sub"/>
</dbReference>
<dbReference type="InterPro" id="IPR013151">
    <property type="entry name" value="Immunoglobulin_dom"/>
</dbReference>
<evidence type="ECO:0000256" key="1">
    <source>
        <dbReference type="ARBA" id="ARBA00023319"/>
    </source>
</evidence>
<evidence type="ECO:0000259" key="4">
    <source>
        <dbReference type="PROSITE" id="PS50835"/>
    </source>
</evidence>
<dbReference type="InterPro" id="IPR003598">
    <property type="entry name" value="Ig_sub2"/>
</dbReference>
<feature type="compositionally biased region" description="Basic and acidic residues" evidence="2">
    <location>
        <begin position="260"/>
        <end position="279"/>
    </location>
</feature>
<dbReference type="SUPFAM" id="SSF48726">
    <property type="entry name" value="Immunoglobulin"/>
    <property type="match status" value="1"/>
</dbReference>
<evidence type="ECO:0000256" key="3">
    <source>
        <dbReference type="SAM" id="SignalP"/>
    </source>
</evidence>
<dbReference type="EMBL" id="JABFDY010000006">
    <property type="protein sequence ID" value="KAF7706822.1"/>
    <property type="molecule type" value="Genomic_DNA"/>
</dbReference>
<dbReference type="SMART" id="SM00409">
    <property type="entry name" value="IG"/>
    <property type="match status" value="1"/>
</dbReference>
<organism evidence="5 6">
    <name type="scientific">Silurus meridionalis</name>
    <name type="common">Southern catfish</name>
    <name type="synonym">Silurus soldatovi meridionalis</name>
    <dbReference type="NCBI Taxonomy" id="175797"/>
    <lineage>
        <taxon>Eukaryota</taxon>
        <taxon>Metazoa</taxon>
        <taxon>Chordata</taxon>
        <taxon>Craniata</taxon>
        <taxon>Vertebrata</taxon>
        <taxon>Euteleostomi</taxon>
        <taxon>Actinopterygii</taxon>
        <taxon>Neopterygii</taxon>
        <taxon>Teleostei</taxon>
        <taxon>Ostariophysi</taxon>
        <taxon>Siluriformes</taxon>
        <taxon>Siluridae</taxon>
        <taxon>Silurus</taxon>
    </lineage>
</organism>
<dbReference type="PANTHER" id="PTHR14334">
    <property type="entry name" value="B-CELL ANTIGEN RECEPTOR COMPLEX-ASSOCIATED PROTEIN"/>
    <property type="match status" value="1"/>
</dbReference>
<protein>
    <recommendedName>
        <fullName evidence="4">Ig-like domain-containing protein</fullName>
    </recommendedName>
</protein>